<name>A0AAI9T6T8_PENTH</name>
<dbReference type="EMBL" id="LACB01000823">
    <property type="protein sequence ID" value="KAJ9481310.1"/>
    <property type="molecule type" value="Genomic_DNA"/>
</dbReference>
<dbReference type="AlphaFoldDB" id="A0AAI9T6T8"/>
<gene>
    <name evidence="1" type="ORF">VN97_g12173</name>
</gene>
<proteinExistence type="predicted"/>
<comment type="caution">
    <text evidence="1">The sequence shown here is derived from an EMBL/GenBank/DDBJ whole genome shotgun (WGS) entry which is preliminary data.</text>
</comment>
<evidence type="ECO:0000313" key="2">
    <source>
        <dbReference type="Proteomes" id="UP001227192"/>
    </source>
</evidence>
<reference evidence="1" key="1">
    <citation type="submission" date="2015-06" db="EMBL/GenBank/DDBJ databases">
        <authorList>
            <person name="Nguyen H."/>
        </authorList>
    </citation>
    <scope>NUCLEOTIDE SEQUENCE</scope>
    <source>
        <strain evidence="1">DAOM 180753</strain>
    </source>
</reference>
<dbReference type="Proteomes" id="UP001227192">
    <property type="component" value="Unassembled WGS sequence"/>
</dbReference>
<reference evidence="1" key="2">
    <citation type="journal article" date="2016" name="Fungal Biol.">
        <title>Ochratoxin A production by Penicillium thymicola.</title>
        <authorList>
            <person name="Nguyen H.D.T."/>
            <person name="McMullin D.R."/>
            <person name="Ponomareva E."/>
            <person name="Riley R."/>
            <person name="Pomraning K.R."/>
            <person name="Baker S.E."/>
            <person name="Seifert K.A."/>
        </authorList>
    </citation>
    <scope>NUCLEOTIDE SEQUENCE</scope>
    <source>
        <strain evidence="1">DAOM 180753</strain>
    </source>
</reference>
<accession>A0AAI9T6T8</accession>
<keyword evidence="2" id="KW-1185">Reference proteome</keyword>
<feature type="non-terminal residue" evidence="1">
    <location>
        <position position="1"/>
    </location>
</feature>
<sequence>AARVIQEYHILVFPEWI</sequence>
<evidence type="ECO:0000313" key="1">
    <source>
        <dbReference type="EMBL" id="KAJ9481310.1"/>
    </source>
</evidence>
<organism evidence="1 2">
    <name type="scientific">Penicillium thymicola</name>
    <dbReference type="NCBI Taxonomy" id="293382"/>
    <lineage>
        <taxon>Eukaryota</taxon>
        <taxon>Fungi</taxon>
        <taxon>Dikarya</taxon>
        <taxon>Ascomycota</taxon>
        <taxon>Pezizomycotina</taxon>
        <taxon>Eurotiomycetes</taxon>
        <taxon>Eurotiomycetidae</taxon>
        <taxon>Eurotiales</taxon>
        <taxon>Aspergillaceae</taxon>
        <taxon>Penicillium</taxon>
    </lineage>
</organism>
<protein>
    <submittedName>
        <fullName evidence="1">Uncharacterized protein</fullName>
    </submittedName>
</protein>